<organism evidence="17 18">
    <name type="scientific">Pontibacter qinzhouensis</name>
    <dbReference type="NCBI Taxonomy" id="2603253"/>
    <lineage>
        <taxon>Bacteria</taxon>
        <taxon>Pseudomonadati</taxon>
        <taxon>Bacteroidota</taxon>
        <taxon>Cytophagia</taxon>
        <taxon>Cytophagales</taxon>
        <taxon>Hymenobacteraceae</taxon>
        <taxon>Pontibacter</taxon>
    </lineage>
</organism>
<keyword evidence="11 16" id="KW-0067">ATP-binding</keyword>
<evidence type="ECO:0000256" key="12">
    <source>
        <dbReference type="ARBA" id="ARBA00022958"/>
    </source>
</evidence>
<dbReference type="PANTHER" id="PTHR34265:SF1">
    <property type="entry name" value="TYPE III PANTOTHENATE KINASE"/>
    <property type="match status" value="1"/>
</dbReference>
<keyword evidence="10 16" id="KW-0418">Kinase</keyword>
<dbReference type="RefSeq" id="WP_147921678.1">
    <property type="nucleotide sequence ID" value="NZ_VRTY01000033.1"/>
</dbReference>
<evidence type="ECO:0000256" key="2">
    <source>
        <dbReference type="ARBA" id="ARBA00001958"/>
    </source>
</evidence>
<comment type="catalytic activity">
    <reaction evidence="1 16">
        <text>(R)-pantothenate + ATP = (R)-4'-phosphopantothenate + ADP + H(+)</text>
        <dbReference type="Rhea" id="RHEA:16373"/>
        <dbReference type="ChEBI" id="CHEBI:10986"/>
        <dbReference type="ChEBI" id="CHEBI:15378"/>
        <dbReference type="ChEBI" id="CHEBI:29032"/>
        <dbReference type="ChEBI" id="CHEBI:30616"/>
        <dbReference type="ChEBI" id="CHEBI:456216"/>
        <dbReference type="EC" id="2.7.1.33"/>
    </reaction>
</comment>
<keyword evidence="9 16" id="KW-0547">Nucleotide-binding</keyword>
<accession>A0A5C8K767</accession>
<proteinExistence type="inferred from homology"/>
<keyword evidence="13 16" id="KW-0173">Coenzyme A biosynthesis</keyword>
<dbReference type="GO" id="GO:0005737">
    <property type="term" value="C:cytoplasm"/>
    <property type="evidence" value="ECO:0007669"/>
    <property type="project" value="UniProtKB-SubCell"/>
</dbReference>
<evidence type="ECO:0000256" key="14">
    <source>
        <dbReference type="ARBA" id="ARBA00038036"/>
    </source>
</evidence>
<protein>
    <recommendedName>
        <fullName evidence="15 16">Type III pantothenate kinase</fullName>
        <ecNumber evidence="6 16">2.7.1.33</ecNumber>
    </recommendedName>
    <alternativeName>
        <fullName evidence="16">PanK-III</fullName>
    </alternativeName>
    <alternativeName>
        <fullName evidence="16">Pantothenic acid kinase</fullName>
    </alternativeName>
</protein>
<evidence type="ECO:0000256" key="3">
    <source>
        <dbReference type="ARBA" id="ARBA00004496"/>
    </source>
</evidence>
<feature type="active site" description="Proton acceptor" evidence="16">
    <location>
        <position position="94"/>
    </location>
</feature>
<keyword evidence="8 16" id="KW-0808">Transferase</keyword>
<dbReference type="InterPro" id="IPR004619">
    <property type="entry name" value="Type_III_PanK"/>
</dbReference>
<evidence type="ECO:0000256" key="16">
    <source>
        <dbReference type="HAMAP-Rule" id="MF_01274"/>
    </source>
</evidence>
<evidence type="ECO:0000256" key="9">
    <source>
        <dbReference type="ARBA" id="ARBA00022741"/>
    </source>
</evidence>
<dbReference type="InterPro" id="IPR043129">
    <property type="entry name" value="ATPase_NBD"/>
</dbReference>
<comment type="cofactor">
    <cofactor evidence="2">
        <name>K(+)</name>
        <dbReference type="ChEBI" id="CHEBI:29103"/>
    </cofactor>
</comment>
<evidence type="ECO:0000256" key="7">
    <source>
        <dbReference type="ARBA" id="ARBA00022490"/>
    </source>
</evidence>
<dbReference type="EMBL" id="VRTY01000033">
    <property type="protein sequence ID" value="TXK46738.1"/>
    <property type="molecule type" value="Genomic_DNA"/>
</dbReference>
<evidence type="ECO:0000256" key="6">
    <source>
        <dbReference type="ARBA" id="ARBA00012102"/>
    </source>
</evidence>
<name>A0A5C8K767_9BACT</name>
<dbReference type="HAMAP" id="MF_01274">
    <property type="entry name" value="Pantothen_kinase_3"/>
    <property type="match status" value="1"/>
</dbReference>
<evidence type="ECO:0000313" key="18">
    <source>
        <dbReference type="Proteomes" id="UP000321926"/>
    </source>
</evidence>
<evidence type="ECO:0000256" key="11">
    <source>
        <dbReference type="ARBA" id="ARBA00022840"/>
    </source>
</evidence>
<dbReference type="PANTHER" id="PTHR34265">
    <property type="entry name" value="TYPE III PANTOTHENATE KINASE"/>
    <property type="match status" value="1"/>
</dbReference>
<feature type="binding site" evidence="16">
    <location>
        <position position="118"/>
    </location>
    <ligand>
        <name>ATP</name>
        <dbReference type="ChEBI" id="CHEBI:30616"/>
    </ligand>
</feature>
<dbReference type="Proteomes" id="UP000321926">
    <property type="component" value="Unassembled WGS sequence"/>
</dbReference>
<dbReference type="OrthoDB" id="9804707at2"/>
<evidence type="ECO:0000256" key="4">
    <source>
        <dbReference type="ARBA" id="ARBA00005225"/>
    </source>
</evidence>
<comment type="similarity">
    <text evidence="14 16">Belongs to the type III pantothenate kinase family.</text>
</comment>
<comment type="function">
    <text evidence="16">Catalyzes the phosphorylation of pantothenate (Pan), the first step in CoA biosynthesis.</text>
</comment>
<evidence type="ECO:0000313" key="17">
    <source>
        <dbReference type="EMBL" id="TXK46738.1"/>
    </source>
</evidence>
<comment type="subcellular location">
    <subcellularLocation>
        <location evidence="3 16">Cytoplasm</location>
    </subcellularLocation>
</comment>
<gene>
    <name evidence="16" type="primary">coaX</name>
    <name evidence="17" type="ORF">FVR03_10365</name>
</gene>
<feature type="binding site" evidence="16">
    <location>
        <begin position="7"/>
        <end position="14"/>
    </location>
    <ligand>
        <name>ATP</name>
        <dbReference type="ChEBI" id="CHEBI:30616"/>
    </ligand>
</feature>
<evidence type="ECO:0000256" key="1">
    <source>
        <dbReference type="ARBA" id="ARBA00001206"/>
    </source>
</evidence>
<dbReference type="GO" id="GO:0005524">
    <property type="term" value="F:ATP binding"/>
    <property type="evidence" value="ECO:0007669"/>
    <property type="project" value="UniProtKB-UniRule"/>
</dbReference>
<comment type="caution">
    <text evidence="17">The sequence shown here is derived from an EMBL/GenBank/DDBJ whole genome shotgun (WGS) entry which is preliminary data.</text>
</comment>
<reference evidence="17 18" key="1">
    <citation type="submission" date="2019-08" db="EMBL/GenBank/DDBJ databases">
        <authorList>
            <person name="Shi S."/>
        </authorList>
    </citation>
    <scope>NUCLEOTIDE SEQUENCE [LARGE SCALE GENOMIC DNA]</scope>
    <source>
        <strain evidence="17 18">GY10130</strain>
    </source>
</reference>
<feature type="binding site" evidence="16">
    <location>
        <position position="171"/>
    </location>
    <ligand>
        <name>substrate</name>
    </ligand>
</feature>
<keyword evidence="18" id="KW-1185">Reference proteome</keyword>
<feature type="binding site" evidence="16">
    <location>
        <position position="115"/>
    </location>
    <ligand>
        <name>K(+)</name>
        <dbReference type="ChEBI" id="CHEBI:29103"/>
    </ligand>
</feature>
<feature type="binding site" evidence="16">
    <location>
        <begin position="92"/>
        <end position="95"/>
    </location>
    <ligand>
        <name>substrate</name>
    </ligand>
</feature>
<dbReference type="GO" id="GO:0004594">
    <property type="term" value="F:pantothenate kinase activity"/>
    <property type="evidence" value="ECO:0007669"/>
    <property type="project" value="UniProtKB-UniRule"/>
</dbReference>
<comment type="pathway">
    <text evidence="4 16">Cofactor biosynthesis; coenzyme A biosynthesis; CoA from (R)-pantothenate: step 1/5.</text>
</comment>
<comment type="cofactor">
    <cofactor evidence="16">
        <name>NH4(+)</name>
        <dbReference type="ChEBI" id="CHEBI:28938"/>
    </cofactor>
    <cofactor evidence="16">
        <name>K(+)</name>
        <dbReference type="ChEBI" id="CHEBI:29103"/>
    </cofactor>
    <text evidence="16">A monovalent cation. Ammonium or potassium.</text>
</comment>
<dbReference type="GO" id="GO:0046872">
    <property type="term" value="F:metal ion binding"/>
    <property type="evidence" value="ECO:0007669"/>
    <property type="project" value="UniProtKB-KW"/>
</dbReference>
<sequence>MRSLVIDIGNTGSKYGVFENETLLAHGSFGNQAPVPQELENQVFDHALVASVAAGDTKHLQAGLSVSGQFLELSAQTALPVSNLYKTPETLGADRKAGAVGAHYFFQGRNCLVIDAGTCITYDFLDSQGQYHGGGISPGLQMKYKALHTFTGRLPLVQHICPEFSLIGQTTQESIISGVLAGTVAEVNGIIENYSQKAPDLVVIVCGGDAAFFESNLKGRIFVIPELVLIGLQRILAYNV</sequence>
<dbReference type="GO" id="GO:0015937">
    <property type="term" value="P:coenzyme A biosynthetic process"/>
    <property type="evidence" value="ECO:0007669"/>
    <property type="project" value="UniProtKB-UniRule"/>
</dbReference>
<dbReference type="EC" id="2.7.1.33" evidence="6 16"/>
<keyword evidence="16" id="KW-0479">Metal-binding</keyword>
<dbReference type="NCBIfam" id="TIGR00671">
    <property type="entry name" value="baf"/>
    <property type="match status" value="1"/>
</dbReference>
<dbReference type="CDD" id="cd24015">
    <property type="entry name" value="ASKHA_NBD_PanK-III"/>
    <property type="match status" value="1"/>
</dbReference>
<dbReference type="Pfam" id="PF03309">
    <property type="entry name" value="Pan_kinase"/>
    <property type="match status" value="1"/>
</dbReference>
<evidence type="ECO:0000256" key="15">
    <source>
        <dbReference type="ARBA" id="ARBA00040883"/>
    </source>
</evidence>
<evidence type="ECO:0000256" key="13">
    <source>
        <dbReference type="ARBA" id="ARBA00022993"/>
    </source>
</evidence>
<dbReference type="SUPFAM" id="SSF53067">
    <property type="entry name" value="Actin-like ATPase domain"/>
    <property type="match status" value="2"/>
</dbReference>
<keyword evidence="12 16" id="KW-0630">Potassium</keyword>
<evidence type="ECO:0000256" key="5">
    <source>
        <dbReference type="ARBA" id="ARBA00011738"/>
    </source>
</evidence>
<dbReference type="UniPathway" id="UPA00241">
    <property type="reaction ID" value="UER00352"/>
</dbReference>
<dbReference type="AlphaFoldDB" id="A0A5C8K767"/>
<comment type="subunit">
    <text evidence="5 16">Homodimer.</text>
</comment>
<evidence type="ECO:0000256" key="8">
    <source>
        <dbReference type="ARBA" id="ARBA00022679"/>
    </source>
</evidence>
<keyword evidence="7 16" id="KW-0963">Cytoplasm</keyword>
<evidence type="ECO:0000256" key="10">
    <source>
        <dbReference type="ARBA" id="ARBA00022777"/>
    </source>
</evidence>
<dbReference type="Gene3D" id="3.30.420.40">
    <property type="match status" value="1"/>
</dbReference>
<feature type="binding site" evidence="16">
    <location>
        <position position="85"/>
    </location>
    <ligand>
        <name>substrate</name>
    </ligand>
</feature>